<evidence type="ECO:0000313" key="2">
    <source>
        <dbReference type="Proteomes" id="UP000298663"/>
    </source>
</evidence>
<proteinExistence type="predicted"/>
<sequence length="100" mass="11600">MVPVHSAFFGISEADVARFDAHLREPIEALFEKFQGHFRDCSPVRNFRFDAIFHTFFGRLWVADLSDLEVSVLTIFSADFGCFERYADCVDQASIWPKWC</sequence>
<dbReference type="Proteomes" id="UP000298663">
    <property type="component" value="Unassembled WGS sequence"/>
</dbReference>
<reference evidence="1 2" key="1">
    <citation type="journal article" date="2015" name="Genome Biol.">
        <title>Comparative genomics of Steinernema reveals deeply conserved gene regulatory networks.</title>
        <authorList>
            <person name="Dillman A.R."/>
            <person name="Macchietto M."/>
            <person name="Porter C.F."/>
            <person name="Rogers A."/>
            <person name="Williams B."/>
            <person name="Antoshechkin I."/>
            <person name="Lee M.M."/>
            <person name="Goodwin Z."/>
            <person name="Lu X."/>
            <person name="Lewis E.E."/>
            <person name="Goodrich-Blair H."/>
            <person name="Stock S.P."/>
            <person name="Adams B.J."/>
            <person name="Sternberg P.W."/>
            <person name="Mortazavi A."/>
        </authorList>
    </citation>
    <scope>NUCLEOTIDE SEQUENCE [LARGE SCALE GENOMIC DNA]</scope>
    <source>
        <strain evidence="1 2">ALL</strain>
    </source>
</reference>
<reference evidence="1 2" key="2">
    <citation type="journal article" date="2019" name="G3 (Bethesda)">
        <title>Hybrid Assembly of the Genome of the Entomopathogenic Nematode Steinernema carpocapsae Identifies the X-Chromosome.</title>
        <authorList>
            <person name="Serra L."/>
            <person name="Macchietto M."/>
            <person name="Macias-Munoz A."/>
            <person name="McGill C.J."/>
            <person name="Rodriguez I.M."/>
            <person name="Rodriguez B."/>
            <person name="Murad R."/>
            <person name="Mortazavi A."/>
        </authorList>
    </citation>
    <scope>NUCLEOTIDE SEQUENCE [LARGE SCALE GENOMIC DNA]</scope>
    <source>
        <strain evidence="1 2">ALL</strain>
    </source>
</reference>
<comment type="caution">
    <text evidence="1">The sequence shown here is derived from an EMBL/GenBank/DDBJ whole genome shotgun (WGS) entry which is preliminary data.</text>
</comment>
<dbReference type="AlphaFoldDB" id="A0A4U5MN02"/>
<gene>
    <name evidence="1" type="ORF">L596_022736</name>
</gene>
<accession>A0A4U5MN02</accession>
<organism evidence="1 2">
    <name type="scientific">Steinernema carpocapsae</name>
    <name type="common">Entomopathogenic nematode</name>
    <dbReference type="NCBI Taxonomy" id="34508"/>
    <lineage>
        <taxon>Eukaryota</taxon>
        <taxon>Metazoa</taxon>
        <taxon>Ecdysozoa</taxon>
        <taxon>Nematoda</taxon>
        <taxon>Chromadorea</taxon>
        <taxon>Rhabditida</taxon>
        <taxon>Tylenchina</taxon>
        <taxon>Panagrolaimomorpha</taxon>
        <taxon>Strongyloidoidea</taxon>
        <taxon>Steinernematidae</taxon>
        <taxon>Steinernema</taxon>
    </lineage>
</organism>
<keyword evidence="2" id="KW-1185">Reference proteome</keyword>
<dbReference type="EMBL" id="AZBU02000007">
    <property type="protein sequence ID" value="TKR70752.1"/>
    <property type="molecule type" value="Genomic_DNA"/>
</dbReference>
<name>A0A4U5MN02_STECR</name>
<protein>
    <submittedName>
        <fullName evidence="1">Uncharacterized protein</fullName>
    </submittedName>
</protein>
<evidence type="ECO:0000313" key="1">
    <source>
        <dbReference type="EMBL" id="TKR70752.1"/>
    </source>
</evidence>